<gene>
    <name evidence="1" type="ORF">BT62DRAFT_922087</name>
</gene>
<name>A0A9P8APT8_9AGAR</name>
<dbReference type="RefSeq" id="XP_043036815.1">
    <property type="nucleotide sequence ID" value="XM_043184380.1"/>
</dbReference>
<organism evidence="1 2">
    <name type="scientific">Guyanagaster necrorhizus</name>
    <dbReference type="NCBI Taxonomy" id="856835"/>
    <lineage>
        <taxon>Eukaryota</taxon>
        <taxon>Fungi</taxon>
        <taxon>Dikarya</taxon>
        <taxon>Basidiomycota</taxon>
        <taxon>Agaricomycotina</taxon>
        <taxon>Agaricomycetes</taxon>
        <taxon>Agaricomycetidae</taxon>
        <taxon>Agaricales</taxon>
        <taxon>Marasmiineae</taxon>
        <taxon>Physalacriaceae</taxon>
        <taxon>Guyanagaster</taxon>
    </lineage>
</organism>
<keyword evidence="2" id="KW-1185">Reference proteome</keyword>
<sequence>MQQIGGEALGASESVCSLAPPLTAYLTLYFRNLALLSLSLTPEQDQLRESFMQMTSIKGGDRILADQEMIRGDEEHINPMGYTKTSANIAKQWQQQQWYERQLSSSNGSPSSSLLLNLDPVTPDQASSLSIVILEIYDPHNSFLLEEDKSETINEGMDDEGEEGLNKEVENSLTEWESTWNIYIHEEESKRLAWEACQKDFLKLYQDGTARL</sequence>
<dbReference type="EMBL" id="MU250546">
    <property type="protein sequence ID" value="KAG7443315.1"/>
    <property type="molecule type" value="Genomic_DNA"/>
</dbReference>
<evidence type="ECO:0000313" key="1">
    <source>
        <dbReference type="EMBL" id="KAG7443315.1"/>
    </source>
</evidence>
<evidence type="ECO:0000313" key="2">
    <source>
        <dbReference type="Proteomes" id="UP000812287"/>
    </source>
</evidence>
<protein>
    <submittedName>
        <fullName evidence="1">Uncharacterized protein</fullName>
    </submittedName>
</protein>
<accession>A0A9P8APT8</accession>
<comment type="caution">
    <text evidence="1">The sequence shown here is derived from an EMBL/GenBank/DDBJ whole genome shotgun (WGS) entry which is preliminary data.</text>
</comment>
<reference evidence="1" key="1">
    <citation type="submission" date="2020-11" db="EMBL/GenBank/DDBJ databases">
        <title>Adaptations for nitrogen fixation in a non-lichenized fungal sporocarp promotes dispersal by wood-feeding termites.</title>
        <authorList>
            <consortium name="DOE Joint Genome Institute"/>
            <person name="Koch R.A."/>
            <person name="Yoon G."/>
            <person name="Arayal U."/>
            <person name="Lail K."/>
            <person name="Amirebrahimi M."/>
            <person name="Labutti K."/>
            <person name="Lipzen A."/>
            <person name="Riley R."/>
            <person name="Barry K."/>
            <person name="Henrissat B."/>
            <person name="Grigoriev I.V."/>
            <person name="Herr J.R."/>
            <person name="Aime M.C."/>
        </authorList>
    </citation>
    <scope>NUCLEOTIDE SEQUENCE</scope>
    <source>
        <strain evidence="1">MCA 3950</strain>
    </source>
</reference>
<proteinExistence type="predicted"/>
<dbReference type="AlphaFoldDB" id="A0A9P8APT8"/>
<dbReference type="Proteomes" id="UP000812287">
    <property type="component" value="Unassembled WGS sequence"/>
</dbReference>
<dbReference type="GeneID" id="66106677"/>